<accession>A0AAE0LFB0</accession>
<evidence type="ECO:0008006" key="4">
    <source>
        <dbReference type="Google" id="ProtNLM"/>
    </source>
</evidence>
<keyword evidence="1" id="KW-1133">Transmembrane helix</keyword>
<evidence type="ECO:0000256" key="1">
    <source>
        <dbReference type="SAM" id="Phobius"/>
    </source>
</evidence>
<proteinExistence type="predicted"/>
<sequence length="193" mass="20869">MSNNTPIIERTFSCKHCAAFYVPVAIYGLVSLALSLSKVSALPSLALSPLLKFVLGNFSLLSRFHHATLNIAFVCTIIPALSFRVPRFARDHLLEASFMASLSLDVVLIYLQFATHNPALQVTTFALSVALILLGALSSKSVLQINLVQIYVTWQQEQCADLGGAVEAVPVAVPPTGDSNDMLKSKSSWNSYA</sequence>
<feature type="transmembrane region" description="Helical" evidence="1">
    <location>
        <begin position="60"/>
        <end position="81"/>
    </location>
</feature>
<protein>
    <recommendedName>
        <fullName evidence="4">Transmembrane protein</fullName>
    </recommendedName>
</protein>
<name>A0AAE0LFB0_9CHLO</name>
<evidence type="ECO:0000313" key="3">
    <source>
        <dbReference type="Proteomes" id="UP001190700"/>
    </source>
</evidence>
<feature type="transmembrane region" description="Helical" evidence="1">
    <location>
        <begin position="20"/>
        <end position="40"/>
    </location>
</feature>
<comment type="caution">
    <text evidence="2">The sequence shown here is derived from an EMBL/GenBank/DDBJ whole genome shotgun (WGS) entry which is preliminary data.</text>
</comment>
<keyword evidence="1" id="KW-0812">Transmembrane</keyword>
<keyword evidence="3" id="KW-1185">Reference proteome</keyword>
<organism evidence="2 3">
    <name type="scientific">Cymbomonas tetramitiformis</name>
    <dbReference type="NCBI Taxonomy" id="36881"/>
    <lineage>
        <taxon>Eukaryota</taxon>
        <taxon>Viridiplantae</taxon>
        <taxon>Chlorophyta</taxon>
        <taxon>Pyramimonadophyceae</taxon>
        <taxon>Pyramimonadales</taxon>
        <taxon>Pyramimonadaceae</taxon>
        <taxon>Cymbomonas</taxon>
    </lineage>
</organism>
<dbReference type="Proteomes" id="UP001190700">
    <property type="component" value="Unassembled WGS sequence"/>
</dbReference>
<dbReference type="EMBL" id="LGRX02003062">
    <property type="protein sequence ID" value="KAK3283037.1"/>
    <property type="molecule type" value="Genomic_DNA"/>
</dbReference>
<keyword evidence="1" id="KW-0472">Membrane</keyword>
<feature type="transmembrane region" description="Helical" evidence="1">
    <location>
        <begin position="119"/>
        <end position="137"/>
    </location>
</feature>
<evidence type="ECO:0000313" key="2">
    <source>
        <dbReference type="EMBL" id="KAK3283037.1"/>
    </source>
</evidence>
<gene>
    <name evidence="2" type="ORF">CYMTET_9246</name>
</gene>
<dbReference type="AlphaFoldDB" id="A0AAE0LFB0"/>
<reference evidence="2 3" key="1">
    <citation type="journal article" date="2015" name="Genome Biol. Evol.">
        <title>Comparative Genomics of a Bacterivorous Green Alga Reveals Evolutionary Causalities and Consequences of Phago-Mixotrophic Mode of Nutrition.</title>
        <authorList>
            <person name="Burns J.A."/>
            <person name="Paasch A."/>
            <person name="Narechania A."/>
            <person name="Kim E."/>
        </authorList>
    </citation>
    <scope>NUCLEOTIDE SEQUENCE [LARGE SCALE GENOMIC DNA]</scope>
    <source>
        <strain evidence="2 3">PLY_AMNH</strain>
    </source>
</reference>
<feature type="transmembrane region" description="Helical" evidence="1">
    <location>
        <begin position="93"/>
        <end position="113"/>
    </location>
</feature>